<reference evidence="7" key="1">
    <citation type="submission" date="2021-10" db="EMBL/GenBank/DDBJ databases">
        <title>De novo Genome Assembly of Clathrus columnatus (Basidiomycota, Fungi) Using Illumina and Nanopore Sequence Data.</title>
        <authorList>
            <person name="Ogiso-Tanaka E."/>
            <person name="Itagaki H."/>
            <person name="Hosoya T."/>
            <person name="Hosaka K."/>
        </authorList>
    </citation>
    <scope>NUCLEOTIDE SEQUENCE</scope>
    <source>
        <strain evidence="7">MO-923</strain>
    </source>
</reference>
<evidence type="ECO:0000313" key="8">
    <source>
        <dbReference type="Proteomes" id="UP001050691"/>
    </source>
</evidence>
<gene>
    <name evidence="7" type="ORF">Clacol_002881</name>
</gene>
<dbReference type="GO" id="GO:0006457">
    <property type="term" value="P:protein folding"/>
    <property type="evidence" value="ECO:0007669"/>
    <property type="project" value="InterPro"/>
</dbReference>
<evidence type="ECO:0000313" key="7">
    <source>
        <dbReference type="EMBL" id="GJJ08662.1"/>
    </source>
</evidence>
<feature type="region of interest" description="Disordered" evidence="5">
    <location>
        <begin position="167"/>
        <end position="270"/>
    </location>
</feature>
<evidence type="ECO:0000256" key="2">
    <source>
        <dbReference type="ARBA" id="ARBA00013194"/>
    </source>
</evidence>
<comment type="catalytic activity">
    <reaction evidence="1">
        <text>[protein]-peptidylproline (omega=180) = [protein]-peptidylproline (omega=0)</text>
        <dbReference type="Rhea" id="RHEA:16237"/>
        <dbReference type="Rhea" id="RHEA-COMP:10747"/>
        <dbReference type="Rhea" id="RHEA-COMP:10748"/>
        <dbReference type="ChEBI" id="CHEBI:83833"/>
        <dbReference type="ChEBI" id="CHEBI:83834"/>
        <dbReference type="EC" id="5.2.1.8"/>
    </reaction>
</comment>
<keyword evidence="8" id="KW-1185">Reference proteome</keyword>
<dbReference type="PANTHER" id="PTHR11071">
    <property type="entry name" value="PEPTIDYL-PROLYL CIS-TRANS ISOMERASE"/>
    <property type="match status" value="1"/>
</dbReference>
<dbReference type="InterPro" id="IPR002130">
    <property type="entry name" value="Cyclophilin-type_PPIase_dom"/>
</dbReference>
<evidence type="ECO:0000256" key="5">
    <source>
        <dbReference type="SAM" id="MobiDB-lite"/>
    </source>
</evidence>
<keyword evidence="3" id="KW-0697">Rotamase</keyword>
<dbReference type="AlphaFoldDB" id="A0AAV5A4U8"/>
<evidence type="ECO:0000256" key="1">
    <source>
        <dbReference type="ARBA" id="ARBA00000971"/>
    </source>
</evidence>
<dbReference type="PRINTS" id="PR00153">
    <property type="entry name" value="CSAPPISMRASE"/>
</dbReference>
<proteinExistence type="predicted"/>
<comment type="caution">
    <text evidence="7">The sequence shown here is derived from an EMBL/GenBank/DDBJ whole genome shotgun (WGS) entry which is preliminary data.</text>
</comment>
<feature type="domain" description="PPIase cyclophilin-type" evidence="6">
    <location>
        <begin position="6"/>
        <end position="161"/>
    </location>
</feature>
<organism evidence="7 8">
    <name type="scientific">Clathrus columnatus</name>
    <dbReference type="NCBI Taxonomy" id="1419009"/>
    <lineage>
        <taxon>Eukaryota</taxon>
        <taxon>Fungi</taxon>
        <taxon>Dikarya</taxon>
        <taxon>Basidiomycota</taxon>
        <taxon>Agaricomycotina</taxon>
        <taxon>Agaricomycetes</taxon>
        <taxon>Phallomycetidae</taxon>
        <taxon>Phallales</taxon>
        <taxon>Clathraceae</taxon>
        <taxon>Clathrus</taxon>
    </lineage>
</organism>
<evidence type="ECO:0000256" key="3">
    <source>
        <dbReference type="ARBA" id="ARBA00023110"/>
    </source>
</evidence>
<dbReference type="GO" id="GO:0005737">
    <property type="term" value="C:cytoplasm"/>
    <property type="evidence" value="ECO:0007669"/>
    <property type="project" value="TreeGrafter"/>
</dbReference>
<keyword evidence="4" id="KW-0413">Isomerase</keyword>
<dbReference type="EMBL" id="BPWL01000003">
    <property type="protein sequence ID" value="GJJ08662.1"/>
    <property type="molecule type" value="Genomic_DNA"/>
</dbReference>
<feature type="compositionally biased region" description="Basic residues" evidence="5">
    <location>
        <begin position="199"/>
        <end position="212"/>
    </location>
</feature>
<evidence type="ECO:0000259" key="6">
    <source>
        <dbReference type="PROSITE" id="PS50072"/>
    </source>
</evidence>
<dbReference type="InterPro" id="IPR029000">
    <property type="entry name" value="Cyclophilin-like_dom_sf"/>
</dbReference>
<sequence>MNPRVFLDFAIDGNPIGRVIFELLADVVPKTAENFRALCTGEKGLSLKSQVPLYYKNSIVHRSIPNFMIQGGDFTKRNGLGGESIYGAPFEDEDLSRPVDAEGNGSQFFITLRPCPHLNGKHVVLGRVIRGYDDVIKKITDVPTDERDRPNRPVVIINCGELERRNVVNPPKEERGRRVKEENNAQSELDETDKDREKKQKRHKRKKHRSKSRSLDRSNGRREKDEVDSDNDHRRKKFKVKSKVKERTKTHERSRSPSIPRKETEEEYDARLEREENERLEAARKAELARLKDKFARERESSVINYKGVGTRKIFTSLSRLFNTLISIPGRGRMKYVDPEMIRR</sequence>
<name>A0AAV5A4U8_9AGAM</name>
<feature type="compositionally biased region" description="Basic and acidic residues" evidence="5">
    <location>
        <begin position="243"/>
        <end position="270"/>
    </location>
</feature>
<dbReference type="Gene3D" id="2.40.100.10">
    <property type="entry name" value="Cyclophilin-like"/>
    <property type="match status" value="1"/>
</dbReference>
<dbReference type="InterPro" id="IPR020892">
    <property type="entry name" value="Cyclophilin-type_PPIase_CS"/>
</dbReference>
<dbReference type="EC" id="5.2.1.8" evidence="2"/>
<dbReference type="Pfam" id="PF00160">
    <property type="entry name" value="Pro_isomerase"/>
    <property type="match status" value="1"/>
</dbReference>
<dbReference type="GO" id="GO:0016018">
    <property type="term" value="F:cyclosporin A binding"/>
    <property type="evidence" value="ECO:0007669"/>
    <property type="project" value="TreeGrafter"/>
</dbReference>
<dbReference type="SUPFAM" id="SSF50891">
    <property type="entry name" value="Cyclophilin-like"/>
    <property type="match status" value="1"/>
</dbReference>
<dbReference type="PROSITE" id="PS00170">
    <property type="entry name" value="CSA_PPIASE_1"/>
    <property type="match status" value="1"/>
</dbReference>
<feature type="compositionally biased region" description="Basic and acidic residues" evidence="5">
    <location>
        <begin position="167"/>
        <end position="183"/>
    </location>
</feature>
<accession>A0AAV5A4U8</accession>
<dbReference type="Proteomes" id="UP001050691">
    <property type="component" value="Unassembled WGS sequence"/>
</dbReference>
<evidence type="ECO:0000256" key="4">
    <source>
        <dbReference type="ARBA" id="ARBA00023235"/>
    </source>
</evidence>
<feature type="compositionally biased region" description="Basic and acidic residues" evidence="5">
    <location>
        <begin position="213"/>
        <end position="233"/>
    </location>
</feature>
<dbReference type="PANTHER" id="PTHR11071:SF561">
    <property type="entry name" value="PEPTIDYL-PROLYL CIS-TRANS ISOMERASE D-RELATED"/>
    <property type="match status" value="1"/>
</dbReference>
<dbReference type="GO" id="GO:0003755">
    <property type="term" value="F:peptidyl-prolyl cis-trans isomerase activity"/>
    <property type="evidence" value="ECO:0007669"/>
    <property type="project" value="UniProtKB-KW"/>
</dbReference>
<dbReference type="FunFam" id="2.40.100.10:FF:000025">
    <property type="entry name" value="Peptidyl-prolyl cis-trans isomerase CYP19-2"/>
    <property type="match status" value="1"/>
</dbReference>
<dbReference type="PROSITE" id="PS50072">
    <property type="entry name" value="CSA_PPIASE_2"/>
    <property type="match status" value="1"/>
</dbReference>
<protein>
    <recommendedName>
        <fullName evidence="2">peptidylprolyl isomerase</fullName>
        <ecNumber evidence="2">5.2.1.8</ecNumber>
    </recommendedName>
</protein>